<protein>
    <submittedName>
        <fullName evidence="2">Uncharacterized protein</fullName>
    </submittedName>
</protein>
<dbReference type="Proteomes" id="UP001173174">
    <property type="component" value="Unassembled WGS sequence"/>
</dbReference>
<evidence type="ECO:0000313" key="3">
    <source>
        <dbReference type="Proteomes" id="UP001173174"/>
    </source>
</evidence>
<feature type="compositionally biased region" description="Basic residues" evidence="1">
    <location>
        <begin position="28"/>
        <end position="45"/>
    </location>
</feature>
<dbReference type="AlphaFoldDB" id="A0AAW7KJJ2"/>
<reference evidence="2" key="2">
    <citation type="submission" date="2023-03" db="EMBL/GenBank/DDBJ databases">
        <authorList>
            <person name="Zajac M."/>
            <person name="Kwit R."/>
            <person name="Wasyl D."/>
        </authorList>
    </citation>
    <scope>NUCLEOTIDE SEQUENCE</scope>
    <source>
        <strain evidence="2">691B_2</strain>
    </source>
</reference>
<reference evidence="2" key="1">
    <citation type="journal article" date="2023" name="Pathogens">
        <title>Prevalence of Enterococcus spp. and the Whole-Genome Characteristics of Enterococcus faecium and Enterococcus faecalis Strains Isolated from Free-Living Birds in Poland.</title>
        <authorList>
            <person name="Kwit R."/>
            <person name="Zajac M."/>
            <person name="Smialowska-Weglinska A."/>
            <person name="Skarzynska M."/>
            <person name="Bomba A."/>
            <person name="Lalak A."/>
            <person name="Skrzypiec E."/>
            <person name="Wojdat D."/>
            <person name="Koza W."/>
            <person name="Mikos-Wojewoda E."/>
            <person name="Pasim P."/>
            <person name="Skora M."/>
            <person name="Polak M."/>
            <person name="Wiacek J."/>
            <person name="Wasyl D."/>
        </authorList>
    </citation>
    <scope>NUCLEOTIDE SEQUENCE</scope>
    <source>
        <strain evidence="2">691B_2</strain>
    </source>
</reference>
<evidence type="ECO:0000256" key="1">
    <source>
        <dbReference type="SAM" id="MobiDB-lite"/>
    </source>
</evidence>
<feature type="region of interest" description="Disordered" evidence="1">
    <location>
        <begin position="20"/>
        <end position="45"/>
    </location>
</feature>
<accession>A0AAW7KJJ2</accession>
<gene>
    <name evidence="2" type="ORF">P0E79_12815</name>
</gene>
<name>A0AAW7KJJ2_ENTFL</name>
<organism evidence="2 3">
    <name type="scientific">Enterococcus faecalis</name>
    <name type="common">Streptococcus faecalis</name>
    <dbReference type="NCBI Taxonomy" id="1351"/>
    <lineage>
        <taxon>Bacteria</taxon>
        <taxon>Bacillati</taxon>
        <taxon>Bacillota</taxon>
        <taxon>Bacilli</taxon>
        <taxon>Lactobacillales</taxon>
        <taxon>Enterococcaceae</taxon>
        <taxon>Enterococcus</taxon>
    </lineage>
</organism>
<evidence type="ECO:0000313" key="2">
    <source>
        <dbReference type="EMBL" id="MDN3193371.1"/>
    </source>
</evidence>
<comment type="caution">
    <text evidence="2">The sequence shown here is derived from an EMBL/GenBank/DDBJ whole genome shotgun (WGS) entry which is preliminary data.</text>
</comment>
<dbReference type="EMBL" id="JAREWH010000016">
    <property type="protein sequence ID" value="MDN3193371.1"/>
    <property type="molecule type" value="Genomic_DNA"/>
</dbReference>
<sequence length="45" mass="4899">MEGVIQGNEIAVLEEKVLQKGGRSPTARCKRAGSVRSTRRGTRQS</sequence>
<dbReference type="RefSeq" id="WP_016632607.1">
    <property type="nucleotide sequence ID" value="NZ_JAREWH010000016.1"/>
</dbReference>
<proteinExistence type="predicted"/>